<sequence>MLLDASAVLALLRREPGADVTAAALPAAVISAVNWTEVAAKLLPGPPERMEAWEALQIPVLDYDAATALDAARLLAAHRGILSLGDCACLATAARQALPVLTADRVWATLGLAVEVRLIR</sequence>
<proteinExistence type="inferred from homology"/>
<dbReference type="InterPro" id="IPR022907">
    <property type="entry name" value="VapC_family"/>
</dbReference>
<reference evidence="7 8" key="1">
    <citation type="submission" date="2021-01" db="EMBL/GenBank/DDBJ databases">
        <title>Roseomonas sp. nov, a bacterium isolated from an oil production mixture in Yumen Oilfield.</title>
        <authorList>
            <person name="Wu D."/>
        </authorList>
    </citation>
    <scope>NUCLEOTIDE SEQUENCE [LARGE SCALE GENOMIC DNA]</scope>
    <source>
        <strain evidence="7 8">ROY-5-3</strain>
    </source>
</reference>
<gene>
    <name evidence="5" type="primary">vapC</name>
    <name evidence="7" type="ORF">JJQ90_18580</name>
</gene>
<evidence type="ECO:0000313" key="7">
    <source>
        <dbReference type="EMBL" id="MBU8545736.1"/>
    </source>
</evidence>
<feature type="domain" description="PIN" evidence="6">
    <location>
        <begin position="1"/>
        <end position="108"/>
    </location>
</feature>
<comment type="cofactor">
    <cofactor evidence="5">
        <name>Mg(2+)</name>
        <dbReference type="ChEBI" id="CHEBI:18420"/>
    </cofactor>
</comment>
<comment type="similarity">
    <text evidence="5">Belongs to the PINc/VapC protein family.</text>
</comment>
<evidence type="ECO:0000256" key="1">
    <source>
        <dbReference type="ARBA" id="ARBA00022649"/>
    </source>
</evidence>
<dbReference type="Proteomes" id="UP000689967">
    <property type="component" value="Unassembled WGS sequence"/>
</dbReference>
<protein>
    <recommendedName>
        <fullName evidence="5">Ribonuclease VapC</fullName>
        <shortName evidence="5">RNase VapC</shortName>
        <ecNumber evidence="5">3.1.-.-</ecNumber>
    </recommendedName>
    <alternativeName>
        <fullName evidence="5">Toxin VapC</fullName>
    </alternativeName>
</protein>
<evidence type="ECO:0000256" key="5">
    <source>
        <dbReference type="HAMAP-Rule" id="MF_00265"/>
    </source>
</evidence>
<evidence type="ECO:0000256" key="3">
    <source>
        <dbReference type="ARBA" id="ARBA00022723"/>
    </source>
</evidence>
<keyword evidence="2 5" id="KW-0540">Nuclease</keyword>
<accession>A0ABS6HBK9</accession>
<feature type="binding site" evidence="5">
    <location>
        <position position="86"/>
    </location>
    <ligand>
        <name>Mg(2+)</name>
        <dbReference type="ChEBI" id="CHEBI:18420"/>
    </ligand>
</feature>
<organism evidence="7 8">
    <name type="scientific">Falsiroseomonas oleicola</name>
    <dbReference type="NCBI Taxonomy" id="2801474"/>
    <lineage>
        <taxon>Bacteria</taxon>
        <taxon>Pseudomonadati</taxon>
        <taxon>Pseudomonadota</taxon>
        <taxon>Alphaproteobacteria</taxon>
        <taxon>Acetobacterales</taxon>
        <taxon>Roseomonadaceae</taxon>
        <taxon>Falsiroseomonas</taxon>
    </lineage>
</organism>
<keyword evidence="3 5" id="KW-0479">Metal-binding</keyword>
<keyword evidence="5" id="KW-0800">Toxin</keyword>
<keyword evidence="8" id="KW-1185">Reference proteome</keyword>
<dbReference type="EC" id="3.1.-.-" evidence="5"/>
<keyword evidence="1 5" id="KW-1277">Toxin-antitoxin system</keyword>
<name>A0ABS6HBK9_9PROT</name>
<dbReference type="EMBL" id="JAERQM010000005">
    <property type="protein sequence ID" value="MBU8545736.1"/>
    <property type="molecule type" value="Genomic_DNA"/>
</dbReference>
<keyword evidence="4 5" id="KW-0378">Hydrolase</keyword>
<evidence type="ECO:0000256" key="2">
    <source>
        <dbReference type="ARBA" id="ARBA00022722"/>
    </source>
</evidence>
<evidence type="ECO:0000313" key="8">
    <source>
        <dbReference type="Proteomes" id="UP000689967"/>
    </source>
</evidence>
<comment type="caution">
    <text evidence="7">The sequence shown here is derived from an EMBL/GenBank/DDBJ whole genome shotgun (WGS) entry which is preliminary data.</text>
</comment>
<comment type="function">
    <text evidence="5">Toxic component of a toxin-antitoxin (TA) system. An RNase.</text>
</comment>
<feature type="binding site" evidence="5">
    <location>
        <position position="4"/>
    </location>
    <ligand>
        <name>Mg(2+)</name>
        <dbReference type="ChEBI" id="CHEBI:18420"/>
    </ligand>
</feature>
<evidence type="ECO:0000256" key="4">
    <source>
        <dbReference type="ARBA" id="ARBA00022801"/>
    </source>
</evidence>
<dbReference type="HAMAP" id="MF_00265">
    <property type="entry name" value="VapC_Nob1"/>
    <property type="match status" value="1"/>
</dbReference>
<evidence type="ECO:0000259" key="6">
    <source>
        <dbReference type="Pfam" id="PF01850"/>
    </source>
</evidence>
<dbReference type="RefSeq" id="WP_216877733.1">
    <property type="nucleotide sequence ID" value="NZ_JAERQM010000005.1"/>
</dbReference>
<dbReference type="Pfam" id="PF01850">
    <property type="entry name" value="PIN"/>
    <property type="match status" value="1"/>
</dbReference>
<keyword evidence="5" id="KW-0460">Magnesium</keyword>
<dbReference type="InterPro" id="IPR002716">
    <property type="entry name" value="PIN_dom"/>
</dbReference>